<dbReference type="FunFam" id="3.40.605.10:FF:000026">
    <property type="entry name" value="Aldehyde dehydrogenase, putative"/>
    <property type="match status" value="1"/>
</dbReference>
<dbReference type="FunFam" id="3.40.605.10:FF:000050">
    <property type="entry name" value="Aldehyde dehydrogenase, mitochondrial"/>
    <property type="match status" value="1"/>
</dbReference>
<feature type="binding site" evidence="6">
    <location>
        <begin position="175"/>
        <end position="182"/>
    </location>
    <ligand>
        <name>ATP</name>
        <dbReference type="ChEBI" id="CHEBI:30616"/>
    </ligand>
</feature>
<dbReference type="InterPro" id="IPR016161">
    <property type="entry name" value="Ald_DH/histidinol_DH"/>
</dbReference>
<dbReference type="InterPro" id="IPR016160">
    <property type="entry name" value="Ald_DH_CS_CYS"/>
</dbReference>
<dbReference type="SUPFAM" id="SSF52540">
    <property type="entry name" value="P-loop containing nucleoside triphosphate hydrolases"/>
    <property type="match status" value="1"/>
</dbReference>
<dbReference type="Gene3D" id="3.40.850.10">
    <property type="entry name" value="Kinesin motor domain"/>
    <property type="match status" value="1"/>
</dbReference>
<dbReference type="PANTHER" id="PTHR11699">
    <property type="entry name" value="ALDEHYDE DEHYDROGENASE-RELATED"/>
    <property type="match status" value="1"/>
</dbReference>
<name>A0AAV2MRH8_KNICA</name>
<dbReference type="InterPro" id="IPR029510">
    <property type="entry name" value="Ald_DH_CS_GLU"/>
</dbReference>
<keyword evidence="4 9" id="KW-0560">Oxidoreductase</keyword>
<dbReference type="Pfam" id="PF00225">
    <property type="entry name" value="Kinesin"/>
    <property type="match status" value="1"/>
</dbReference>
<dbReference type="GO" id="GO:0008017">
    <property type="term" value="F:microtubule binding"/>
    <property type="evidence" value="ECO:0007669"/>
    <property type="project" value="InterPro"/>
</dbReference>
<dbReference type="AlphaFoldDB" id="A0AAV2MRH8"/>
<dbReference type="InterPro" id="IPR036961">
    <property type="entry name" value="Kinesin_motor_dom_sf"/>
</dbReference>
<accession>A0AAV2MRH8</accession>
<dbReference type="GO" id="GO:0007018">
    <property type="term" value="P:microtubule-based movement"/>
    <property type="evidence" value="ECO:0007669"/>
    <property type="project" value="InterPro"/>
</dbReference>
<keyword evidence="6 8" id="KW-0505">Motor protein</keyword>
<comment type="similarity">
    <text evidence="1 9">Belongs to the aldehyde dehydrogenase family.</text>
</comment>
<dbReference type="FunFam" id="3.40.309.10:FF:000001">
    <property type="entry name" value="Mitochondrial aldehyde dehydrogenase 2"/>
    <property type="match status" value="1"/>
</dbReference>
<keyword evidence="2 6" id="KW-0547">Nucleotide-binding</keyword>
<gene>
    <name evidence="12" type="ORF">KC01_LOCUS41995</name>
</gene>
<dbReference type="PROSITE" id="PS00411">
    <property type="entry name" value="KINESIN_MOTOR_1"/>
    <property type="match status" value="1"/>
</dbReference>
<proteinExistence type="inferred from homology"/>
<dbReference type="PROSITE" id="PS00070">
    <property type="entry name" value="ALDEHYDE_DEHYDR_CYS"/>
    <property type="match status" value="1"/>
</dbReference>
<keyword evidence="13" id="KW-1185">Reference proteome</keyword>
<dbReference type="GO" id="GO:0003777">
    <property type="term" value="F:microtubule motor activity"/>
    <property type="evidence" value="ECO:0007669"/>
    <property type="project" value="InterPro"/>
</dbReference>
<dbReference type="InterPro" id="IPR015590">
    <property type="entry name" value="Aldehyde_DH_dom"/>
</dbReference>
<dbReference type="SMART" id="SM00129">
    <property type="entry name" value="KISc"/>
    <property type="match status" value="1"/>
</dbReference>
<organism evidence="12 13">
    <name type="scientific">Knipowitschia caucasica</name>
    <name type="common">Caucasian dwarf goby</name>
    <name type="synonym">Pomatoschistus caucasicus</name>
    <dbReference type="NCBI Taxonomy" id="637954"/>
    <lineage>
        <taxon>Eukaryota</taxon>
        <taxon>Metazoa</taxon>
        <taxon>Chordata</taxon>
        <taxon>Craniata</taxon>
        <taxon>Vertebrata</taxon>
        <taxon>Euteleostomi</taxon>
        <taxon>Actinopterygii</taxon>
        <taxon>Neopterygii</taxon>
        <taxon>Teleostei</taxon>
        <taxon>Neoteleostei</taxon>
        <taxon>Acanthomorphata</taxon>
        <taxon>Gobiaria</taxon>
        <taxon>Gobiiformes</taxon>
        <taxon>Gobioidei</taxon>
        <taxon>Gobiidae</taxon>
        <taxon>Gobiinae</taxon>
        <taxon>Knipowitschia</taxon>
    </lineage>
</organism>
<keyword evidence="5" id="KW-0520">NAD</keyword>
<keyword evidence="8" id="KW-0493">Microtubule</keyword>
<dbReference type="PROSITE" id="PS50067">
    <property type="entry name" value="KINESIN_MOTOR_2"/>
    <property type="match status" value="1"/>
</dbReference>
<protein>
    <recommendedName>
        <fullName evidence="8">Kinesin-like protein</fullName>
    </recommendedName>
</protein>
<dbReference type="InterPro" id="IPR016163">
    <property type="entry name" value="Ald_DH_C"/>
</dbReference>
<dbReference type="Gene3D" id="3.40.605.10">
    <property type="entry name" value="Aldehyde Dehydrogenase, Chain A, domain 1"/>
    <property type="match status" value="1"/>
</dbReference>
<evidence type="ECO:0000256" key="10">
    <source>
        <dbReference type="SAM" id="Coils"/>
    </source>
</evidence>
<comment type="similarity">
    <text evidence="6 8">Belongs to the TRAFAC class myosin-kinesin ATPase superfamily. Kinesin family.</text>
</comment>
<evidence type="ECO:0000256" key="6">
    <source>
        <dbReference type="PROSITE-ProRule" id="PRU00283"/>
    </source>
</evidence>
<evidence type="ECO:0000256" key="2">
    <source>
        <dbReference type="ARBA" id="ARBA00022741"/>
    </source>
</evidence>
<dbReference type="InterPro" id="IPR001752">
    <property type="entry name" value="Kinesin_motor_dom"/>
</dbReference>
<dbReference type="CDD" id="cd07141">
    <property type="entry name" value="ALDH_F1AB_F2_RALDH1"/>
    <property type="match status" value="1"/>
</dbReference>
<evidence type="ECO:0000256" key="4">
    <source>
        <dbReference type="ARBA" id="ARBA00023002"/>
    </source>
</evidence>
<evidence type="ECO:0000256" key="8">
    <source>
        <dbReference type="RuleBase" id="RU000394"/>
    </source>
</evidence>
<dbReference type="GO" id="GO:0005524">
    <property type="term" value="F:ATP binding"/>
    <property type="evidence" value="ECO:0007669"/>
    <property type="project" value="UniProtKB-UniRule"/>
</dbReference>
<dbReference type="GO" id="GO:0016620">
    <property type="term" value="F:oxidoreductase activity, acting on the aldehyde or oxo group of donors, NAD or NADP as acceptor"/>
    <property type="evidence" value="ECO:0007669"/>
    <property type="project" value="InterPro"/>
</dbReference>
<evidence type="ECO:0000256" key="3">
    <source>
        <dbReference type="ARBA" id="ARBA00022840"/>
    </source>
</evidence>
<dbReference type="EMBL" id="OZ035831">
    <property type="protein sequence ID" value="CAL1616182.1"/>
    <property type="molecule type" value="Genomic_DNA"/>
</dbReference>
<dbReference type="Gene3D" id="3.40.309.10">
    <property type="entry name" value="Aldehyde Dehydrogenase, Chain A, domain 2"/>
    <property type="match status" value="1"/>
</dbReference>
<evidence type="ECO:0000256" key="9">
    <source>
        <dbReference type="RuleBase" id="RU003345"/>
    </source>
</evidence>
<evidence type="ECO:0000313" key="13">
    <source>
        <dbReference type="Proteomes" id="UP001497482"/>
    </source>
</evidence>
<evidence type="ECO:0000256" key="1">
    <source>
        <dbReference type="ARBA" id="ARBA00009986"/>
    </source>
</evidence>
<dbReference type="Pfam" id="PF00171">
    <property type="entry name" value="Aldedh"/>
    <property type="match status" value="1"/>
</dbReference>
<dbReference type="InterPro" id="IPR019821">
    <property type="entry name" value="Kinesin_motor_CS"/>
</dbReference>
<feature type="coiled-coil region" evidence="10">
    <location>
        <begin position="75"/>
        <end position="106"/>
    </location>
</feature>
<dbReference type="Proteomes" id="UP001497482">
    <property type="component" value="Chromosome 9"/>
</dbReference>
<dbReference type="PRINTS" id="PR00380">
    <property type="entry name" value="KINESINHEAVY"/>
</dbReference>
<evidence type="ECO:0000256" key="5">
    <source>
        <dbReference type="ARBA" id="ARBA00023027"/>
    </source>
</evidence>
<dbReference type="SUPFAM" id="SSF53720">
    <property type="entry name" value="ALDH-like"/>
    <property type="match status" value="1"/>
</dbReference>
<sequence length="950" mass="103963">MGADTHIGLIQTQQRLLFKLPGRRLHRHRRSPVWCHGAVQPAQPWCRSFQEVSQSTVTIPSPSLSTHRGASGATAKALSAQNRQLLEELRAEKGRSKEESLQWQREKTEAAQGSAVVVKKVDDYSVIVETPRGQREFQFDQVFSAEATQDDLFQDASRLIQSAIDGYNVCIFAYGQTSTGKTYTMIGDKERKNPGIMPRSFNAIFDIIKENNTKFNFKVSSYMLELYNDRLQDLFMNPGGETQGKRVEIKRNRKGVVFAQGAETREASSAQQLNALFQQACANRHIAATKMNVESSRSHLIVGIQIESKNLTNGSVSTGKLSLVDLAGSERAAKTGAKDHKLKEANSINKSLSALGDVISALSSELPHVPYRNSKLTQGYGILKGAGACVTVVDIKQLRGLQTERAEGRSYNMPLTGLDLTEATTPDDGQFELIHQPGSQTGYKEQNPLCCTSRPTDSLPMPIHQVAIQCTKLFINNEWTESCGGRKIPVLNPATGDLLCEVEEATAEDVDKAVQSARAAFEVGSSWRCMDASDRGLLLNRLADLVERDRLLIATLEALDSGKVFLMAYFVDLMATIKTLRYYAGWADKIHGKNIPADGEYFTYTRHEPIGVCGQIIPWNFPVMMFAWKIAPALCCGNTVVIKPAEQTPLSALHMAALIKEAGFPPGVVNVVPGYGHTAGGAIAHHMGIDKIAFTGSTKVGKLILKAAGESNLKRVTLELGGKNPIIVFADCDMEYAVEQAHSGLFFNQGQCCLAGSRVYIEECIYQQFVQLSVEKAKAKVLGNPLLPGVDQGPQIDQKQFEKVMRLIESGKRDGATLECGGSAWGQRGLFIEPTVFSNVTDDMHIAKEEIFGPVQLLMSFQSISEVIEKANNTQYGLAAGVFTSDIDKALTVSSVLQAGTVWVNCYNAMSAQCPFGGFKMSGNGRELGQYALQEYTEVKAVTVKLSQKI</sequence>
<evidence type="ECO:0000259" key="11">
    <source>
        <dbReference type="PROSITE" id="PS50067"/>
    </source>
</evidence>
<feature type="active site" evidence="7">
    <location>
        <position position="719"/>
    </location>
</feature>
<dbReference type="GO" id="GO:0005874">
    <property type="term" value="C:microtubule"/>
    <property type="evidence" value="ECO:0007669"/>
    <property type="project" value="UniProtKB-KW"/>
</dbReference>
<reference evidence="12 13" key="1">
    <citation type="submission" date="2024-04" db="EMBL/GenBank/DDBJ databases">
        <authorList>
            <person name="Waldvogel A.-M."/>
            <person name="Schoenle A."/>
        </authorList>
    </citation>
    <scope>NUCLEOTIDE SEQUENCE [LARGE SCALE GENOMIC DNA]</scope>
</reference>
<evidence type="ECO:0000313" key="12">
    <source>
        <dbReference type="EMBL" id="CAL1616182.1"/>
    </source>
</evidence>
<keyword evidence="3 6" id="KW-0067">ATP-binding</keyword>
<feature type="domain" description="Kinesin motor" evidence="11">
    <location>
        <begin position="111"/>
        <end position="378"/>
    </location>
</feature>
<dbReference type="InterPro" id="IPR027417">
    <property type="entry name" value="P-loop_NTPase"/>
</dbReference>
<dbReference type="InterPro" id="IPR016162">
    <property type="entry name" value="Ald_DH_N"/>
</dbReference>
<dbReference type="PROSITE" id="PS00687">
    <property type="entry name" value="ALDEHYDE_DEHYDR_GLU"/>
    <property type="match status" value="1"/>
</dbReference>
<keyword evidence="10" id="KW-0175">Coiled coil</keyword>
<evidence type="ECO:0000256" key="7">
    <source>
        <dbReference type="PROSITE-ProRule" id="PRU10007"/>
    </source>
</evidence>